<dbReference type="InterPro" id="IPR036322">
    <property type="entry name" value="WD40_repeat_dom_sf"/>
</dbReference>
<dbReference type="GeneID" id="14909844"/>
<keyword evidence="3 8" id="KW-0853">WD repeat</keyword>
<feature type="repeat" description="WD" evidence="8">
    <location>
        <begin position="395"/>
        <end position="428"/>
    </location>
</feature>
<feature type="domain" description="CDC20/Fizzy WD40" evidence="9">
    <location>
        <begin position="137"/>
        <end position="426"/>
    </location>
</feature>
<dbReference type="PROSITE" id="PS00678">
    <property type="entry name" value="WD_REPEATS_1"/>
    <property type="match status" value="2"/>
</dbReference>
<dbReference type="RefSeq" id="XP_004037645.1">
    <property type="nucleotide sequence ID" value="XM_004037597.1"/>
</dbReference>
<keyword evidence="4" id="KW-0132">Cell division</keyword>
<dbReference type="GO" id="GO:0051301">
    <property type="term" value="P:cell division"/>
    <property type="evidence" value="ECO:0007669"/>
    <property type="project" value="UniProtKB-KW"/>
</dbReference>
<accession>G0QMA2</accession>
<feature type="repeat" description="WD" evidence="8">
    <location>
        <begin position="307"/>
        <end position="351"/>
    </location>
</feature>
<dbReference type="SUPFAM" id="SSF50978">
    <property type="entry name" value="WD40 repeat-like"/>
    <property type="match status" value="1"/>
</dbReference>
<dbReference type="InterPro" id="IPR033010">
    <property type="entry name" value="Cdc20/Fizzy"/>
</dbReference>
<dbReference type="FunCoup" id="G0QMA2">
    <property type="interactions" value="259"/>
</dbReference>
<dbReference type="OrthoDB" id="10263272at2759"/>
<dbReference type="InParanoid" id="G0QMA2"/>
<dbReference type="GO" id="GO:0010997">
    <property type="term" value="F:anaphase-promoting complex binding"/>
    <property type="evidence" value="ECO:0007669"/>
    <property type="project" value="InterPro"/>
</dbReference>
<evidence type="ECO:0000256" key="2">
    <source>
        <dbReference type="ARBA" id="ARBA00006445"/>
    </source>
</evidence>
<reference evidence="10 11" key="1">
    <citation type="submission" date="2011-07" db="EMBL/GenBank/DDBJ databases">
        <authorList>
            <person name="Coyne R."/>
            <person name="Brami D."/>
            <person name="Johnson J."/>
            <person name="Hostetler J."/>
            <person name="Hannick L."/>
            <person name="Clark T."/>
            <person name="Cassidy-Hanley D."/>
            <person name="Inman J."/>
        </authorList>
    </citation>
    <scope>NUCLEOTIDE SEQUENCE [LARGE SCALE GENOMIC DNA]</scope>
    <source>
        <strain evidence="10 11">G5</strain>
    </source>
</reference>
<dbReference type="SMART" id="SM00320">
    <property type="entry name" value="WD40"/>
    <property type="match status" value="6"/>
</dbReference>
<gene>
    <name evidence="10" type="ORF">IMG5_047050</name>
</gene>
<name>G0QMA2_ICHMU</name>
<organism evidence="10 11">
    <name type="scientific">Ichthyophthirius multifiliis</name>
    <name type="common">White spot disease agent</name>
    <name type="synonym">Ich</name>
    <dbReference type="NCBI Taxonomy" id="5932"/>
    <lineage>
        <taxon>Eukaryota</taxon>
        <taxon>Sar</taxon>
        <taxon>Alveolata</taxon>
        <taxon>Ciliophora</taxon>
        <taxon>Intramacronucleata</taxon>
        <taxon>Oligohymenophorea</taxon>
        <taxon>Hymenostomatida</taxon>
        <taxon>Ophryoglenina</taxon>
        <taxon>Ichthyophthirius</taxon>
    </lineage>
</organism>
<evidence type="ECO:0000256" key="7">
    <source>
        <dbReference type="ARBA" id="ARBA00023306"/>
    </source>
</evidence>
<evidence type="ECO:0000259" key="9">
    <source>
        <dbReference type="Pfam" id="PF24807"/>
    </source>
</evidence>
<dbReference type="Gene3D" id="2.130.10.10">
    <property type="entry name" value="YVTN repeat-like/Quinoprotein amine dehydrogenase"/>
    <property type="match status" value="1"/>
</dbReference>
<keyword evidence="11" id="KW-1185">Reference proteome</keyword>
<keyword evidence="6" id="KW-0498">Mitosis</keyword>
<dbReference type="GO" id="GO:0031145">
    <property type="term" value="P:anaphase-promoting complex-dependent catabolic process"/>
    <property type="evidence" value="ECO:0007669"/>
    <property type="project" value="TreeGrafter"/>
</dbReference>
<keyword evidence="7" id="KW-0131">Cell cycle</keyword>
<dbReference type="PROSITE" id="PS50294">
    <property type="entry name" value="WD_REPEATS_REGION"/>
    <property type="match status" value="2"/>
</dbReference>
<dbReference type="eggNOG" id="KOG0305">
    <property type="taxonomic scope" value="Eukaryota"/>
</dbReference>
<comment type="similarity">
    <text evidence="2">Belongs to the WD repeat CDC20/Fizzy family.</text>
</comment>
<dbReference type="Proteomes" id="UP000008983">
    <property type="component" value="Unassembled WGS sequence"/>
</dbReference>
<keyword evidence="5" id="KW-0677">Repeat</keyword>
<dbReference type="InterPro" id="IPR019775">
    <property type="entry name" value="WD40_repeat_CS"/>
</dbReference>
<evidence type="ECO:0000256" key="1">
    <source>
        <dbReference type="ARBA" id="ARBA00004906"/>
    </source>
</evidence>
<dbReference type="CDD" id="cd00200">
    <property type="entry name" value="WD40"/>
    <property type="match status" value="1"/>
</dbReference>
<dbReference type="InterPro" id="IPR001680">
    <property type="entry name" value="WD40_rpt"/>
</dbReference>
<evidence type="ECO:0000256" key="5">
    <source>
        <dbReference type="ARBA" id="ARBA00022737"/>
    </source>
</evidence>
<dbReference type="GO" id="GO:0005680">
    <property type="term" value="C:anaphase-promoting complex"/>
    <property type="evidence" value="ECO:0007669"/>
    <property type="project" value="TreeGrafter"/>
</dbReference>
<dbReference type="InterPro" id="IPR015943">
    <property type="entry name" value="WD40/YVTN_repeat-like_dom_sf"/>
</dbReference>
<evidence type="ECO:0000256" key="6">
    <source>
        <dbReference type="ARBA" id="ARBA00022776"/>
    </source>
</evidence>
<dbReference type="OMA" id="IQLENHP"/>
<evidence type="ECO:0000256" key="4">
    <source>
        <dbReference type="ARBA" id="ARBA00022618"/>
    </source>
</evidence>
<proteinExistence type="inferred from homology"/>
<evidence type="ECO:0000256" key="3">
    <source>
        <dbReference type="ARBA" id="ARBA00022574"/>
    </source>
</evidence>
<comment type="pathway">
    <text evidence="1">Protein modification; protein ubiquitination.</text>
</comment>
<dbReference type="InterPro" id="IPR056150">
    <property type="entry name" value="WD40_CDC20-Fz"/>
</dbReference>
<dbReference type="Pfam" id="PF24807">
    <property type="entry name" value="WD40_CDC20-Fz"/>
    <property type="match status" value="1"/>
</dbReference>
<dbReference type="EMBL" id="GL983412">
    <property type="protein sequence ID" value="EGR33659.1"/>
    <property type="molecule type" value="Genomic_DNA"/>
</dbReference>
<evidence type="ECO:0000256" key="8">
    <source>
        <dbReference type="PROSITE-ProRule" id="PRU00221"/>
    </source>
</evidence>
<dbReference type="PROSITE" id="PS50082">
    <property type="entry name" value="WD_REPEATS_2"/>
    <property type="match status" value="4"/>
</dbReference>
<evidence type="ECO:0000313" key="11">
    <source>
        <dbReference type="Proteomes" id="UP000008983"/>
    </source>
</evidence>
<dbReference type="FunFam" id="2.130.10.10:FF:000025">
    <property type="entry name" value="FIZZY-related 2 isoform 1"/>
    <property type="match status" value="1"/>
</dbReference>
<dbReference type="AlphaFoldDB" id="G0QMA2"/>
<dbReference type="PANTHER" id="PTHR19918:SF1">
    <property type="entry name" value="FIZZY-RELATED PROTEIN HOMOLOG"/>
    <property type="match status" value="1"/>
</dbReference>
<feature type="repeat" description="WD" evidence="8">
    <location>
        <begin position="265"/>
        <end position="306"/>
    </location>
</feature>
<dbReference type="PANTHER" id="PTHR19918">
    <property type="entry name" value="CELL DIVISION CYCLE 20 CDC20 FIZZY -RELATED"/>
    <property type="match status" value="1"/>
</dbReference>
<dbReference type="GO" id="GO:1905786">
    <property type="term" value="P:positive regulation of anaphase-promoting complex-dependent catabolic process"/>
    <property type="evidence" value="ECO:0007669"/>
    <property type="project" value="TreeGrafter"/>
</dbReference>
<sequence length="453" mass="51612">MDRFIPNRKTSKLDTYQAHEYNENSYQFDPSNIDADGVQIKNSVDKVELNQITISQLYKNYVLGIKDHKLADPQHIYCPFKNQNILKFKNEPSLYNFQKQILRPLNQNEFFHNPIHDSCCSKIRNIRKISKAPYKVLDAPALQDDFYLNLIDWSSQNVLAVGLTSCVYLWSASSSKVTKLCDFGRVNEVTSVNWCSQNPLIAIGTNTGDVEIWDNVKMEQLRVLSGHSQRVGTLAWNQNILTSGSRDKNILIRDIRSKNIFEQKYIGHKQEVCGLKWSFDEQYLASGGNDNRLHVWNKHSNKPMQQFTNHNAAVKALAWSPHQHGLLVSGGGTQDRMIRFWNILTGKQLECIETGSQVCNLVFSKNLNELVSTHGYSENQIIIWSVPEMDKITTLTGHSCRVLYLAMSPDGQTIVTGAGDETLRFWNVFPGSKGDVQKTVHTSLLIAKNNFLR</sequence>
<feature type="repeat" description="WD" evidence="8">
    <location>
        <begin position="224"/>
        <end position="263"/>
    </location>
</feature>
<dbReference type="STRING" id="857967.G0QMA2"/>
<evidence type="ECO:0000313" key="10">
    <source>
        <dbReference type="EMBL" id="EGR33659.1"/>
    </source>
</evidence>
<protein>
    <recommendedName>
        <fullName evidence="9">CDC20/Fizzy WD40 domain-containing protein</fullName>
    </recommendedName>
</protein>
<dbReference type="GO" id="GO:1990757">
    <property type="term" value="F:ubiquitin ligase activator activity"/>
    <property type="evidence" value="ECO:0007669"/>
    <property type="project" value="TreeGrafter"/>
</dbReference>